<dbReference type="NCBIfam" id="TIGR00765">
    <property type="entry name" value="yihY_not_rbn"/>
    <property type="match status" value="1"/>
</dbReference>
<evidence type="ECO:0000256" key="4">
    <source>
        <dbReference type="ARBA" id="ARBA00022989"/>
    </source>
</evidence>
<keyword evidence="4 7" id="KW-1133">Transmembrane helix</keyword>
<dbReference type="EMBL" id="JACIJS010000001">
    <property type="protein sequence ID" value="MBB5514524.1"/>
    <property type="molecule type" value="Genomic_DNA"/>
</dbReference>
<comment type="caution">
    <text evidence="8">The sequence shown here is derived from an EMBL/GenBank/DDBJ whole genome shotgun (WGS) entry which is preliminary data.</text>
</comment>
<keyword evidence="9" id="KW-1185">Reference proteome</keyword>
<dbReference type="PANTHER" id="PTHR30213:SF0">
    <property type="entry name" value="UPF0761 MEMBRANE PROTEIN YIHY"/>
    <property type="match status" value="1"/>
</dbReference>
<dbReference type="Pfam" id="PF03631">
    <property type="entry name" value="Virul_fac_BrkB"/>
    <property type="match status" value="1"/>
</dbReference>
<feature type="transmembrane region" description="Helical" evidence="7">
    <location>
        <begin position="217"/>
        <end position="240"/>
    </location>
</feature>
<evidence type="ECO:0000313" key="9">
    <source>
        <dbReference type="Proteomes" id="UP000553766"/>
    </source>
</evidence>
<keyword evidence="2" id="KW-1003">Cell membrane</keyword>
<feature type="transmembrane region" description="Helical" evidence="7">
    <location>
        <begin position="185"/>
        <end position="205"/>
    </location>
</feature>
<name>A0A840WW74_9RHOB</name>
<protein>
    <submittedName>
        <fullName evidence="8">Membrane protein</fullName>
    </submittedName>
</protein>
<dbReference type="GO" id="GO:0005886">
    <property type="term" value="C:plasma membrane"/>
    <property type="evidence" value="ECO:0007669"/>
    <property type="project" value="UniProtKB-SubCell"/>
</dbReference>
<dbReference type="InterPro" id="IPR017039">
    <property type="entry name" value="Virul_fac_BrkB"/>
</dbReference>
<dbReference type="AlphaFoldDB" id="A0A840WW74"/>
<evidence type="ECO:0000256" key="1">
    <source>
        <dbReference type="ARBA" id="ARBA00004651"/>
    </source>
</evidence>
<feature type="transmembrane region" description="Helical" evidence="7">
    <location>
        <begin position="102"/>
        <end position="126"/>
    </location>
</feature>
<organism evidence="8 9">
    <name type="scientific">Rubricella aquisinus</name>
    <dbReference type="NCBI Taxonomy" id="2028108"/>
    <lineage>
        <taxon>Bacteria</taxon>
        <taxon>Pseudomonadati</taxon>
        <taxon>Pseudomonadota</taxon>
        <taxon>Alphaproteobacteria</taxon>
        <taxon>Rhodobacterales</taxon>
        <taxon>Paracoccaceae</taxon>
        <taxon>Rubricella</taxon>
    </lineage>
</organism>
<reference evidence="8 9" key="1">
    <citation type="submission" date="2020-08" db="EMBL/GenBank/DDBJ databases">
        <title>Genomic Encyclopedia of Type Strains, Phase IV (KMG-IV): sequencing the most valuable type-strain genomes for metagenomic binning, comparative biology and taxonomic classification.</title>
        <authorList>
            <person name="Goeker M."/>
        </authorList>
    </citation>
    <scope>NUCLEOTIDE SEQUENCE [LARGE SCALE GENOMIC DNA]</scope>
    <source>
        <strain evidence="8 9">DSM 103377</strain>
    </source>
</reference>
<feature type="transmembrane region" description="Helical" evidence="7">
    <location>
        <begin position="138"/>
        <end position="165"/>
    </location>
</feature>
<dbReference type="PANTHER" id="PTHR30213">
    <property type="entry name" value="INNER MEMBRANE PROTEIN YHJD"/>
    <property type="match status" value="1"/>
</dbReference>
<keyword evidence="3 7" id="KW-0812">Transmembrane</keyword>
<proteinExistence type="predicted"/>
<keyword evidence="5 7" id="KW-0472">Membrane</keyword>
<evidence type="ECO:0000313" key="8">
    <source>
        <dbReference type="EMBL" id="MBB5514524.1"/>
    </source>
</evidence>
<evidence type="ECO:0000256" key="3">
    <source>
        <dbReference type="ARBA" id="ARBA00022692"/>
    </source>
</evidence>
<feature type="compositionally biased region" description="Polar residues" evidence="6">
    <location>
        <begin position="299"/>
        <end position="311"/>
    </location>
</feature>
<evidence type="ECO:0000256" key="6">
    <source>
        <dbReference type="SAM" id="MobiDB-lite"/>
    </source>
</evidence>
<gene>
    <name evidence="8" type="ORF">FHS89_000522</name>
</gene>
<dbReference type="PIRSF" id="PIRSF035875">
    <property type="entry name" value="RNase_BN"/>
    <property type="match status" value="1"/>
</dbReference>
<feature type="region of interest" description="Disordered" evidence="6">
    <location>
        <begin position="288"/>
        <end position="311"/>
    </location>
</feature>
<comment type="subcellular location">
    <subcellularLocation>
        <location evidence="1">Cell membrane</location>
        <topology evidence="1">Multi-pass membrane protein</topology>
    </subcellularLocation>
</comment>
<feature type="transmembrane region" description="Helical" evidence="7">
    <location>
        <begin position="38"/>
        <end position="60"/>
    </location>
</feature>
<evidence type="ECO:0000256" key="7">
    <source>
        <dbReference type="SAM" id="Phobius"/>
    </source>
</evidence>
<dbReference type="Proteomes" id="UP000553766">
    <property type="component" value="Unassembled WGS sequence"/>
</dbReference>
<accession>A0A840WW74</accession>
<evidence type="ECO:0000256" key="2">
    <source>
        <dbReference type="ARBA" id="ARBA00022475"/>
    </source>
</evidence>
<feature type="transmembrane region" description="Helical" evidence="7">
    <location>
        <begin position="252"/>
        <end position="276"/>
    </location>
</feature>
<evidence type="ECO:0000256" key="5">
    <source>
        <dbReference type="ARBA" id="ARBA00023136"/>
    </source>
</evidence>
<sequence>MPRPEPLAGLGWREWRVVIARVAASIGQNRLNLISAGIAFFAMLAVFPAIGAVIAIYSYVADPAVILDHIAMLAAFVPEEVHDLLTAQMVRILLSEQGNSGLAGLIGLAFAMWSARAGVAALIDGVAIVHGGAERRHFFAHLAIAFMLTGLLVGVVLIALAAVVITPAVLAFLALGPFAELAVQLVRWAVAITAIIVGIGALYQFGPRRAHRASDVWITHGAVMASLLWIAGSIAFSQYLSNFGNYNEVYGSLGAVIALIMWFFVSAFAVLLGAALDVEIATVRKSNAQTEPAPDLSGSAETQPDLQTPRD</sequence>
<dbReference type="RefSeq" id="WP_184008167.1">
    <property type="nucleotide sequence ID" value="NZ_JACIJS010000001.1"/>
</dbReference>